<dbReference type="Proteomes" id="UP000190857">
    <property type="component" value="Unassembled WGS sequence"/>
</dbReference>
<dbReference type="SMART" id="SM00450">
    <property type="entry name" value="RHOD"/>
    <property type="match status" value="1"/>
</dbReference>
<dbReference type="AlphaFoldDB" id="A0A1T5IZM2"/>
<keyword evidence="3" id="KW-1185">Reference proteome</keyword>
<dbReference type="PROSITE" id="PS50206">
    <property type="entry name" value="RHODANESE_3"/>
    <property type="match status" value="1"/>
</dbReference>
<proteinExistence type="predicted"/>
<dbReference type="STRING" id="123320.SAMN06309945_1054"/>
<feature type="domain" description="Rhodanese" evidence="1">
    <location>
        <begin position="11"/>
        <end position="98"/>
    </location>
</feature>
<dbReference type="CDD" id="cd00158">
    <property type="entry name" value="RHOD"/>
    <property type="match status" value="1"/>
</dbReference>
<organism evidence="2 3">
    <name type="scientific">Okibacterium fritillariae</name>
    <dbReference type="NCBI Taxonomy" id="123320"/>
    <lineage>
        <taxon>Bacteria</taxon>
        <taxon>Bacillati</taxon>
        <taxon>Actinomycetota</taxon>
        <taxon>Actinomycetes</taxon>
        <taxon>Micrococcales</taxon>
        <taxon>Microbacteriaceae</taxon>
        <taxon>Okibacterium</taxon>
    </lineage>
</organism>
<sequence>MKEITPSDLQAIDTPRIIDVREDDEWAEAHVDGTTHVPMSTLTENLDKIPDDSTVYVLCHSGGRSARVTDYLEQQGYDAVNISGGITAWHQSGLPVVFGDR</sequence>
<dbReference type="InterPro" id="IPR050229">
    <property type="entry name" value="GlpE_sulfurtransferase"/>
</dbReference>
<gene>
    <name evidence="2" type="ORF">SAMN06309945_1054</name>
</gene>
<dbReference type="EMBL" id="FUZP01000001">
    <property type="protein sequence ID" value="SKC44647.1"/>
    <property type="molecule type" value="Genomic_DNA"/>
</dbReference>
<dbReference type="InterPro" id="IPR001763">
    <property type="entry name" value="Rhodanese-like_dom"/>
</dbReference>
<accession>A0A1T5IZM2</accession>
<evidence type="ECO:0000259" key="1">
    <source>
        <dbReference type="PROSITE" id="PS50206"/>
    </source>
</evidence>
<name>A0A1T5IZM2_9MICO</name>
<evidence type="ECO:0000313" key="3">
    <source>
        <dbReference type="Proteomes" id="UP000190857"/>
    </source>
</evidence>
<dbReference type="Gene3D" id="3.40.250.10">
    <property type="entry name" value="Rhodanese-like domain"/>
    <property type="match status" value="1"/>
</dbReference>
<protein>
    <submittedName>
        <fullName evidence="2">Rhodanese-related sulfurtransferase</fullName>
    </submittedName>
</protein>
<dbReference type="GO" id="GO:0016740">
    <property type="term" value="F:transferase activity"/>
    <property type="evidence" value="ECO:0007669"/>
    <property type="project" value="UniProtKB-KW"/>
</dbReference>
<reference evidence="2 3" key="1">
    <citation type="submission" date="2017-02" db="EMBL/GenBank/DDBJ databases">
        <authorList>
            <person name="Peterson S.W."/>
        </authorList>
    </citation>
    <scope>NUCLEOTIDE SEQUENCE [LARGE SCALE GENOMIC DNA]</scope>
    <source>
        <strain evidence="2 3">VKM Ac-2059</strain>
    </source>
</reference>
<dbReference type="RefSeq" id="WP_079727172.1">
    <property type="nucleotide sequence ID" value="NZ_FUZP01000001.1"/>
</dbReference>
<evidence type="ECO:0000313" key="2">
    <source>
        <dbReference type="EMBL" id="SKC44647.1"/>
    </source>
</evidence>
<dbReference type="InterPro" id="IPR036873">
    <property type="entry name" value="Rhodanese-like_dom_sf"/>
</dbReference>
<dbReference type="PANTHER" id="PTHR43031">
    <property type="entry name" value="FAD-DEPENDENT OXIDOREDUCTASE"/>
    <property type="match status" value="1"/>
</dbReference>
<dbReference type="OrthoDB" id="9800872at2"/>
<dbReference type="PANTHER" id="PTHR43031:SF17">
    <property type="entry name" value="SULFURTRANSFERASE YTWF-RELATED"/>
    <property type="match status" value="1"/>
</dbReference>
<keyword evidence="2" id="KW-0808">Transferase</keyword>
<dbReference type="SUPFAM" id="SSF52821">
    <property type="entry name" value="Rhodanese/Cell cycle control phosphatase"/>
    <property type="match status" value="1"/>
</dbReference>
<dbReference type="Pfam" id="PF00581">
    <property type="entry name" value="Rhodanese"/>
    <property type="match status" value="1"/>
</dbReference>